<comment type="caution">
    <text evidence="1">The sequence shown here is derived from an EMBL/GenBank/DDBJ whole genome shotgun (WGS) entry which is preliminary data.</text>
</comment>
<evidence type="ECO:0000313" key="2">
    <source>
        <dbReference type="Proteomes" id="UP001207468"/>
    </source>
</evidence>
<keyword evidence="2" id="KW-1185">Reference proteome</keyword>
<reference evidence="1" key="1">
    <citation type="submission" date="2021-03" db="EMBL/GenBank/DDBJ databases">
        <title>Evolutionary priming and transition to the ectomycorrhizal habit in an iconic lineage of mushroom-forming fungi: is preadaptation a requirement?</title>
        <authorList>
            <consortium name="DOE Joint Genome Institute"/>
            <person name="Looney B.P."/>
            <person name="Miyauchi S."/>
            <person name="Morin E."/>
            <person name="Drula E."/>
            <person name="Courty P.E."/>
            <person name="Chicoki N."/>
            <person name="Fauchery L."/>
            <person name="Kohler A."/>
            <person name="Kuo A."/>
            <person name="LaButti K."/>
            <person name="Pangilinan J."/>
            <person name="Lipzen A."/>
            <person name="Riley R."/>
            <person name="Andreopoulos W."/>
            <person name="He G."/>
            <person name="Johnson J."/>
            <person name="Barry K.W."/>
            <person name="Grigoriev I.V."/>
            <person name="Nagy L."/>
            <person name="Hibbett D."/>
            <person name="Henrissat B."/>
            <person name="Matheny P.B."/>
            <person name="Labbe J."/>
            <person name="Martin A.F."/>
        </authorList>
    </citation>
    <scope>NUCLEOTIDE SEQUENCE</scope>
    <source>
        <strain evidence="1">BPL698</strain>
    </source>
</reference>
<accession>A0ACC0TQF9</accession>
<dbReference type="EMBL" id="JAGFNK010001513">
    <property type="protein sequence ID" value="KAI9430881.1"/>
    <property type="molecule type" value="Genomic_DNA"/>
</dbReference>
<gene>
    <name evidence="1" type="ORF">F5148DRAFT_1296186</name>
</gene>
<organism evidence="1 2">
    <name type="scientific">Russula earlei</name>
    <dbReference type="NCBI Taxonomy" id="71964"/>
    <lineage>
        <taxon>Eukaryota</taxon>
        <taxon>Fungi</taxon>
        <taxon>Dikarya</taxon>
        <taxon>Basidiomycota</taxon>
        <taxon>Agaricomycotina</taxon>
        <taxon>Agaricomycetes</taxon>
        <taxon>Russulales</taxon>
        <taxon>Russulaceae</taxon>
        <taxon>Russula</taxon>
    </lineage>
</organism>
<protein>
    <submittedName>
        <fullName evidence="1">Transcriptional regulator, AraC family</fullName>
    </submittedName>
</protein>
<evidence type="ECO:0000313" key="1">
    <source>
        <dbReference type="EMBL" id="KAI9430881.1"/>
    </source>
</evidence>
<sequence length="296" mass="34819">MKHYSNLADLHRFNHLPMPEHPLFSVYRCPKNTSLGENPFTSDFYIIGFKKLKSGVITYGRTKYDHTNGCMLFTKPRQIIEFKNLEYHEDSFVVFIHEDFLNGHFLHTEINKYAFFDYEANEALHLSPREERVMWDLFFKIDAEYLTNNDEYSRNIMLSHVDSMLRYSQRFYKRQFINRTELSGITVSKFTDALAAYFTNSALLTQGLPNVTILAAQLNLSPRYLSDLLKQETGKTAIELIHIYLINEAKNRLRGTDQRISEIAYALGFEDLSYFSRLFKRETGKTPNQFKKHLLN</sequence>
<dbReference type="Proteomes" id="UP001207468">
    <property type="component" value="Unassembled WGS sequence"/>
</dbReference>
<name>A0ACC0TQF9_9AGAM</name>
<proteinExistence type="predicted"/>